<organism evidence="3 4">
    <name type="scientific">Paenibacillus baekrokdamisoli</name>
    <dbReference type="NCBI Taxonomy" id="1712516"/>
    <lineage>
        <taxon>Bacteria</taxon>
        <taxon>Bacillati</taxon>
        <taxon>Bacillota</taxon>
        <taxon>Bacilli</taxon>
        <taxon>Bacillales</taxon>
        <taxon>Paenibacillaceae</taxon>
        <taxon>Paenibacillus</taxon>
    </lineage>
</organism>
<keyword evidence="4" id="KW-1185">Reference proteome</keyword>
<accession>A0A3G9J536</accession>
<keyword evidence="1" id="KW-0472">Membrane</keyword>
<dbReference type="Proteomes" id="UP000275368">
    <property type="component" value="Chromosome"/>
</dbReference>
<evidence type="ECO:0000259" key="2">
    <source>
        <dbReference type="Pfam" id="PF01476"/>
    </source>
</evidence>
<dbReference type="Gene3D" id="3.10.350.10">
    <property type="entry name" value="LysM domain"/>
    <property type="match status" value="1"/>
</dbReference>
<feature type="transmembrane region" description="Helical" evidence="1">
    <location>
        <begin position="33"/>
        <end position="54"/>
    </location>
</feature>
<keyword evidence="1" id="KW-1133">Transmembrane helix</keyword>
<sequence length="125" mass="13830">MTTISSYSTNYKDGGANKRISSRLHKERRAERLLVRLAAATLFFVLLFTGMTLVKGFADGEKPANAGVGEKVMIVSKGETLWNIAGSVREENQDIRRVIFDIKSRNNLTSSVLLEGQSLIIPTNE</sequence>
<evidence type="ECO:0000256" key="1">
    <source>
        <dbReference type="SAM" id="Phobius"/>
    </source>
</evidence>
<gene>
    <name evidence="3" type="ORF">Back11_12280</name>
</gene>
<dbReference type="InterPro" id="IPR018392">
    <property type="entry name" value="LysM"/>
</dbReference>
<dbReference type="CDD" id="cd00118">
    <property type="entry name" value="LysM"/>
    <property type="match status" value="1"/>
</dbReference>
<dbReference type="KEGG" id="pbk:Back11_12280"/>
<feature type="domain" description="LysM" evidence="2">
    <location>
        <begin position="101"/>
        <end position="122"/>
    </location>
</feature>
<evidence type="ECO:0000313" key="3">
    <source>
        <dbReference type="EMBL" id="BBH19883.1"/>
    </source>
</evidence>
<dbReference type="InterPro" id="IPR036779">
    <property type="entry name" value="LysM_dom_sf"/>
</dbReference>
<feature type="domain" description="LysM" evidence="2">
    <location>
        <begin position="74"/>
        <end position="96"/>
    </location>
</feature>
<keyword evidence="1" id="KW-0812">Transmembrane</keyword>
<dbReference type="Pfam" id="PF01476">
    <property type="entry name" value="LysM"/>
    <property type="match status" value="2"/>
</dbReference>
<proteinExistence type="predicted"/>
<reference evidence="3 4" key="1">
    <citation type="submission" date="2018-11" db="EMBL/GenBank/DDBJ databases">
        <title>Complete genome sequence of Paenibacillus baekrokdamisoli strain KCTC 33723.</title>
        <authorList>
            <person name="Kang S.W."/>
            <person name="Lee K.C."/>
            <person name="Kim K.K."/>
            <person name="Kim J.S."/>
            <person name="Kim D.S."/>
            <person name="Ko S.H."/>
            <person name="Yang S.H."/>
            <person name="Lee J.S."/>
        </authorList>
    </citation>
    <scope>NUCLEOTIDE SEQUENCE [LARGE SCALE GENOMIC DNA]</scope>
    <source>
        <strain evidence="3 4">KCTC 33723</strain>
    </source>
</reference>
<evidence type="ECO:0000313" key="4">
    <source>
        <dbReference type="Proteomes" id="UP000275368"/>
    </source>
</evidence>
<name>A0A3G9J536_9BACL</name>
<dbReference type="EMBL" id="AP019308">
    <property type="protein sequence ID" value="BBH19883.1"/>
    <property type="molecule type" value="Genomic_DNA"/>
</dbReference>
<dbReference type="SUPFAM" id="SSF54106">
    <property type="entry name" value="LysM domain"/>
    <property type="match status" value="1"/>
</dbReference>
<protein>
    <recommendedName>
        <fullName evidence="2">LysM domain-containing protein</fullName>
    </recommendedName>
</protein>
<dbReference type="AlphaFoldDB" id="A0A3G9J536"/>